<dbReference type="InterPro" id="IPR023213">
    <property type="entry name" value="CAT-like_dom_sf"/>
</dbReference>
<keyword evidence="3" id="KW-0808">Transferase</keyword>
<gene>
    <name evidence="5" type="ORF">jhhlp_001600</name>
</gene>
<dbReference type="Proteomes" id="UP000233524">
    <property type="component" value="Unassembled WGS sequence"/>
</dbReference>
<evidence type="ECO:0000313" key="5">
    <source>
        <dbReference type="EMBL" id="PKS12300.1"/>
    </source>
</evidence>
<sequence>MPLSRMVHDARISHLATLGKTKRIMGKKKLQSAPAVATDKVIPLNNFDSNDVNSSIVLYLLFRFDDVLDPEKLCAALEKLMNRDGWRKLGARLRQNEAGELEYHVPEKYDESRPAFTYGHVTHDMPIEKHPLGSKLPRGYTGEGPGVLLDPTETEDLMGATKGPRTLADYVEHDKPQIGLHIVSFTDATLVTLNWLHTLWDAMGRSEFLHAWMAVLDGREDEVKPFLGFDTNPLQELGLHPKETYELADRRLSIPQLIVFGIRRALEQILHKDEGHVICIPGKFLQGLREKSLAELKEAAAASGDGKGEEDIFISDGDLILAWLGRTVVKHHSIRGSRTVSLFNAFGMRGLLAKDLLPPSSAYVANAVSTAYTLIPARDIINRPLSYTASRVRQTLKVQGTRGQLEACLALIKETYDKTGYPALFGDATMQLVIVSNWSKAKFFEIDFSSAIVDKADAAPEAMKRRGRPVYIQPFAYSDYSTRCAFNVSGKDADGNYWLTGALRKEGWVRLKEALKRGEYY</sequence>
<keyword evidence="6" id="KW-1185">Reference proteome</keyword>
<protein>
    <submittedName>
        <fullName evidence="5">Uncharacterized protein</fullName>
    </submittedName>
</protein>
<name>A0A2N3NIP4_9PEZI</name>
<dbReference type="VEuPathDB" id="FungiDB:jhhlp_001600"/>
<dbReference type="Gene3D" id="3.30.559.10">
    <property type="entry name" value="Chloramphenicol acetyltransferase-like domain"/>
    <property type="match status" value="2"/>
</dbReference>
<evidence type="ECO:0000256" key="4">
    <source>
        <dbReference type="ARBA" id="ARBA00023315"/>
    </source>
</evidence>
<dbReference type="AlphaFoldDB" id="A0A2N3NIP4"/>
<dbReference type="STRING" id="41688.A0A2N3NIP4"/>
<evidence type="ECO:0000256" key="1">
    <source>
        <dbReference type="ARBA" id="ARBA00005179"/>
    </source>
</evidence>
<organism evidence="5 6">
    <name type="scientific">Lomentospora prolificans</name>
    <dbReference type="NCBI Taxonomy" id="41688"/>
    <lineage>
        <taxon>Eukaryota</taxon>
        <taxon>Fungi</taxon>
        <taxon>Dikarya</taxon>
        <taxon>Ascomycota</taxon>
        <taxon>Pezizomycotina</taxon>
        <taxon>Sordariomycetes</taxon>
        <taxon>Hypocreomycetidae</taxon>
        <taxon>Microascales</taxon>
        <taxon>Microascaceae</taxon>
        <taxon>Lomentospora</taxon>
    </lineage>
</organism>
<reference evidence="5 6" key="1">
    <citation type="journal article" date="2017" name="G3 (Bethesda)">
        <title>First Draft Genome Sequence of the Pathogenic Fungus Lomentospora prolificans (Formerly Scedosporium prolificans).</title>
        <authorList>
            <person name="Luo R."/>
            <person name="Zimin A."/>
            <person name="Workman R."/>
            <person name="Fan Y."/>
            <person name="Pertea G."/>
            <person name="Grossman N."/>
            <person name="Wear M.P."/>
            <person name="Jia B."/>
            <person name="Miller H."/>
            <person name="Casadevall A."/>
            <person name="Timp W."/>
            <person name="Zhang S.X."/>
            <person name="Salzberg S.L."/>
        </authorList>
    </citation>
    <scope>NUCLEOTIDE SEQUENCE [LARGE SCALE GENOMIC DNA]</scope>
    <source>
        <strain evidence="5 6">JHH-5317</strain>
    </source>
</reference>
<dbReference type="InterPro" id="IPR051283">
    <property type="entry name" value="Sec_Metabolite_Acyltrans"/>
</dbReference>
<comment type="similarity">
    <text evidence="2">Belongs to the plant acyltransferase family.</text>
</comment>
<comment type="caution">
    <text evidence="5">The sequence shown here is derived from an EMBL/GenBank/DDBJ whole genome shotgun (WGS) entry which is preliminary data.</text>
</comment>
<accession>A0A2N3NIP4</accession>
<dbReference type="EMBL" id="NLAX01000004">
    <property type="protein sequence ID" value="PKS12300.1"/>
    <property type="molecule type" value="Genomic_DNA"/>
</dbReference>
<dbReference type="Pfam" id="PF02458">
    <property type="entry name" value="Transferase"/>
    <property type="match status" value="1"/>
</dbReference>
<dbReference type="PANTHER" id="PTHR31896">
    <property type="entry name" value="FAMILY REGULATORY PROTEIN, PUTATIVE (AFU_ORTHOLOGUE AFUA_3G14730)-RELATED"/>
    <property type="match status" value="1"/>
</dbReference>
<dbReference type="OrthoDB" id="21502at2759"/>
<evidence type="ECO:0000313" key="6">
    <source>
        <dbReference type="Proteomes" id="UP000233524"/>
    </source>
</evidence>
<dbReference type="InParanoid" id="A0A2N3NIP4"/>
<dbReference type="GO" id="GO:0016746">
    <property type="term" value="F:acyltransferase activity"/>
    <property type="evidence" value="ECO:0007669"/>
    <property type="project" value="UniProtKB-KW"/>
</dbReference>
<proteinExistence type="inferred from homology"/>
<keyword evidence="4" id="KW-0012">Acyltransferase</keyword>
<dbReference type="PANTHER" id="PTHR31896:SF69">
    <property type="entry name" value="FAMILY REGULATORY PROTEIN, PUTATIVE (AFU_ORTHOLOGUE AFUA_3G14730)-RELATED"/>
    <property type="match status" value="1"/>
</dbReference>
<evidence type="ECO:0000256" key="3">
    <source>
        <dbReference type="ARBA" id="ARBA00022679"/>
    </source>
</evidence>
<evidence type="ECO:0000256" key="2">
    <source>
        <dbReference type="ARBA" id="ARBA00009861"/>
    </source>
</evidence>
<comment type="pathway">
    <text evidence="1">Secondary metabolite biosynthesis.</text>
</comment>